<feature type="transmembrane region" description="Helical" evidence="6">
    <location>
        <begin position="243"/>
        <end position="268"/>
    </location>
</feature>
<dbReference type="PANTHER" id="PTHR30482:SF17">
    <property type="entry name" value="ABC TRANSPORTER ATP-BINDING PROTEIN"/>
    <property type="match status" value="1"/>
</dbReference>
<dbReference type="InterPro" id="IPR043428">
    <property type="entry name" value="LivM-like"/>
</dbReference>
<keyword evidence="5 6" id="KW-0472">Membrane</keyword>
<evidence type="ECO:0000256" key="3">
    <source>
        <dbReference type="ARBA" id="ARBA00022692"/>
    </source>
</evidence>
<proteinExistence type="predicted"/>
<evidence type="ECO:0000256" key="4">
    <source>
        <dbReference type="ARBA" id="ARBA00022989"/>
    </source>
</evidence>
<feature type="transmembrane region" description="Helical" evidence="6">
    <location>
        <begin position="280"/>
        <end position="303"/>
    </location>
</feature>
<keyword evidence="3 6" id="KW-0812">Transmembrane</keyword>
<evidence type="ECO:0000256" key="1">
    <source>
        <dbReference type="ARBA" id="ARBA00004651"/>
    </source>
</evidence>
<protein>
    <submittedName>
        <fullName evidence="7">Branched-chain amino acid ABC transporter permease</fullName>
    </submittedName>
</protein>
<evidence type="ECO:0000256" key="6">
    <source>
        <dbReference type="SAM" id="Phobius"/>
    </source>
</evidence>
<keyword evidence="4 6" id="KW-1133">Transmembrane helix</keyword>
<feature type="transmembrane region" description="Helical" evidence="6">
    <location>
        <begin position="53"/>
        <end position="72"/>
    </location>
</feature>
<comment type="caution">
    <text evidence="7">The sequence shown here is derived from an EMBL/GenBank/DDBJ whole genome shotgun (WGS) entry which is preliminary data.</text>
</comment>
<dbReference type="PANTHER" id="PTHR30482">
    <property type="entry name" value="HIGH-AFFINITY BRANCHED-CHAIN AMINO ACID TRANSPORT SYSTEM PERMEASE"/>
    <property type="match status" value="1"/>
</dbReference>
<evidence type="ECO:0000256" key="5">
    <source>
        <dbReference type="ARBA" id="ARBA00023136"/>
    </source>
</evidence>
<dbReference type="RefSeq" id="WP_066725644.1">
    <property type="nucleotide sequence ID" value="NZ_JBHSLU010000004.1"/>
</dbReference>
<feature type="transmembrane region" description="Helical" evidence="6">
    <location>
        <begin position="156"/>
        <end position="177"/>
    </location>
</feature>
<dbReference type="EMBL" id="JBHSLU010000004">
    <property type="protein sequence ID" value="MFC5504044.1"/>
    <property type="molecule type" value="Genomic_DNA"/>
</dbReference>
<dbReference type="Pfam" id="PF02653">
    <property type="entry name" value="BPD_transp_2"/>
    <property type="match status" value="1"/>
</dbReference>
<keyword evidence="2" id="KW-1003">Cell membrane</keyword>
<feature type="transmembrane region" description="Helical" evidence="6">
    <location>
        <begin position="5"/>
        <end position="21"/>
    </location>
</feature>
<feature type="transmembrane region" description="Helical" evidence="6">
    <location>
        <begin position="78"/>
        <end position="100"/>
    </location>
</feature>
<accession>A0ABW0NUF2</accession>
<evidence type="ECO:0000256" key="2">
    <source>
        <dbReference type="ARBA" id="ARBA00022475"/>
    </source>
</evidence>
<name>A0ABW0NUF2_9HYPH</name>
<feature type="transmembrane region" description="Helical" evidence="6">
    <location>
        <begin position="204"/>
        <end position="231"/>
    </location>
</feature>
<evidence type="ECO:0000313" key="7">
    <source>
        <dbReference type="EMBL" id="MFC5504044.1"/>
    </source>
</evidence>
<evidence type="ECO:0000313" key="8">
    <source>
        <dbReference type="Proteomes" id="UP001596060"/>
    </source>
</evidence>
<organism evidence="7 8">
    <name type="scientific">Bosea massiliensis</name>
    <dbReference type="NCBI Taxonomy" id="151419"/>
    <lineage>
        <taxon>Bacteria</taxon>
        <taxon>Pseudomonadati</taxon>
        <taxon>Pseudomonadota</taxon>
        <taxon>Alphaproteobacteria</taxon>
        <taxon>Hyphomicrobiales</taxon>
        <taxon>Boseaceae</taxon>
        <taxon>Bosea</taxon>
    </lineage>
</organism>
<keyword evidence="8" id="KW-1185">Reference proteome</keyword>
<reference evidence="8" key="1">
    <citation type="journal article" date="2019" name="Int. J. Syst. Evol. Microbiol.">
        <title>The Global Catalogue of Microorganisms (GCM) 10K type strain sequencing project: providing services to taxonomists for standard genome sequencing and annotation.</title>
        <authorList>
            <consortium name="The Broad Institute Genomics Platform"/>
            <consortium name="The Broad Institute Genome Sequencing Center for Infectious Disease"/>
            <person name="Wu L."/>
            <person name="Ma J."/>
        </authorList>
    </citation>
    <scope>NUCLEOTIDE SEQUENCE [LARGE SCALE GENOMIC DNA]</scope>
    <source>
        <strain evidence="8">CCUG 43117</strain>
    </source>
</reference>
<feature type="transmembrane region" description="Helical" evidence="6">
    <location>
        <begin position="27"/>
        <end position="46"/>
    </location>
</feature>
<dbReference type="Proteomes" id="UP001596060">
    <property type="component" value="Unassembled WGS sequence"/>
</dbReference>
<gene>
    <name evidence="7" type="ORF">ACFPN9_02090</name>
</gene>
<dbReference type="InterPro" id="IPR001851">
    <property type="entry name" value="ABC_transp_permease"/>
</dbReference>
<dbReference type="CDD" id="cd06581">
    <property type="entry name" value="TM_PBP1_LivM_like"/>
    <property type="match status" value="1"/>
</dbReference>
<sequence length="320" mass="33494">MARQYLIGAALLIALIVFPLISPWATVILTVALCEGLAALGILVLLRAGQVSFGHGLFFAFSAYVVAFMAAASLGHEVLLLVPIATAASGLVAAIVGLFIVRYRAIFFGMLNLAISMVFFSLLEKLFSVTGGADGKRVPRPTLAGMTLDRETFEFWMFYITLALAVVAALGVARYLVSPGGKALEAIKSNETRLEYLGVSSRKVLYGAYLLSGLLAGLGGAIIALVSGHVTPELAYWVRSGEFVFIAILGGVGGVAGPFLGALMFQIIRGYAAVHAPETWHAVLGVMLLVIIFFAPSGLYGLIAGRKRAAAPGAGGEGGR</sequence>
<comment type="subcellular location">
    <subcellularLocation>
        <location evidence="1">Cell membrane</location>
        <topology evidence="1">Multi-pass membrane protein</topology>
    </subcellularLocation>
</comment>
<feature type="transmembrane region" description="Helical" evidence="6">
    <location>
        <begin position="105"/>
        <end position="123"/>
    </location>
</feature>